<evidence type="ECO:0000313" key="1">
    <source>
        <dbReference type="EMBL" id="SPF43278.1"/>
    </source>
</evidence>
<organism evidence="1 2">
    <name type="scientific">Candidatus Desulfosporosinus infrequens</name>
    <dbReference type="NCBI Taxonomy" id="2043169"/>
    <lineage>
        <taxon>Bacteria</taxon>
        <taxon>Bacillati</taxon>
        <taxon>Bacillota</taxon>
        <taxon>Clostridia</taxon>
        <taxon>Eubacteriales</taxon>
        <taxon>Desulfitobacteriaceae</taxon>
        <taxon>Desulfosporosinus</taxon>
    </lineage>
</organism>
<name>A0A2U3KUF2_9FIRM</name>
<gene>
    <name evidence="1" type="ORF">SBF1_280001</name>
</gene>
<accession>A0A2U3KUF2</accession>
<dbReference type="Proteomes" id="UP000238916">
    <property type="component" value="Unassembled WGS sequence"/>
</dbReference>
<sequence length="40" mass="4507">MSEVTVDISRKISEDGKYIGIIGGYDFDNKRAKIGLRLTF</sequence>
<evidence type="ECO:0000313" key="2">
    <source>
        <dbReference type="Proteomes" id="UP000238916"/>
    </source>
</evidence>
<dbReference type="AlphaFoldDB" id="A0A2U3KUF2"/>
<reference evidence="2" key="1">
    <citation type="submission" date="2018-02" db="EMBL/GenBank/DDBJ databases">
        <authorList>
            <person name="Hausmann B."/>
        </authorList>
    </citation>
    <scope>NUCLEOTIDE SEQUENCE [LARGE SCALE GENOMIC DNA]</scope>
    <source>
        <strain evidence="2">Peat soil MAG SbF1</strain>
    </source>
</reference>
<proteinExistence type="predicted"/>
<protein>
    <submittedName>
        <fullName evidence="1">Uncharacterized protein</fullName>
    </submittedName>
</protein>
<dbReference type="EMBL" id="OMOF01000201">
    <property type="protein sequence ID" value="SPF43278.1"/>
    <property type="molecule type" value="Genomic_DNA"/>
</dbReference>